<protein>
    <submittedName>
        <fullName evidence="2">Uncharacterized protein</fullName>
    </submittedName>
</protein>
<sequence length="173" mass="19653">MRPSWPMVLQGTMASSTNVVSNTITKITERFNTVRVSYHEIMTIIDNIKRYLSTINGVTGKCHGDDASLHIHRHDWITDIMDVLTNLWELLTNTTSLHPKQGTIATSFFSCFFSRTPRGLVLQLEQIEKSLEYLAADSTKLSLKDRTKLSRSEARGNETKVQGRREDKEVIIG</sequence>
<gene>
    <name evidence="2" type="ORF">Ahy_B04g071834</name>
</gene>
<dbReference type="AlphaFoldDB" id="A0A444ZLT7"/>
<evidence type="ECO:0000256" key="1">
    <source>
        <dbReference type="SAM" id="MobiDB-lite"/>
    </source>
</evidence>
<evidence type="ECO:0000313" key="2">
    <source>
        <dbReference type="EMBL" id="RYR15112.1"/>
    </source>
</evidence>
<keyword evidence="3" id="KW-1185">Reference proteome</keyword>
<reference evidence="2 3" key="1">
    <citation type="submission" date="2019-01" db="EMBL/GenBank/DDBJ databases">
        <title>Sequencing of cultivated peanut Arachis hypogaea provides insights into genome evolution and oil improvement.</title>
        <authorList>
            <person name="Chen X."/>
        </authorList>
    </citation>
    <scope>NUCLEOTIDE SEQUENCE [LARGE SCALE GENOMIC DNA]</scope>
    <source>
        <strain evidence="3">cv. Fuhuasheng</strain>
        <tissue evidence="2">Leaves</tissue>
    </source>
</reference>
<name>A0A444ZLT7_ARAHY</name>
<dbReference type="Proteomes" id="UP000289738">
    <property type="component" value="Chromosome B04"/>
</dbReference>
<feature type="region of interest" description="Disordered" evidence="1">
    <location>
        <begin position="152"/>
        <end position="173"/>
    </location>
</feature>
<comment type="caution">
    <text evidence="2">The sequence shown here is derived from an EMBL/GenBank/DDBJ whole genome shotgun (WGS) entry which is preliminary data.</text>
</comment>
<evidence type="ECO:0000313" key="3">
    <source>
        <dbReference type="Proteomes" id="UP000289738"/>
    </source>
</evidence>
<proteinExistence type="predicted"/>
<dbReference type="EMBL" id="SDMP01000014">
    <property type="protein sequence ID" value="RYR15112.1"/>
    <property type="molecule type" value="Genomic_DNA"/>
</dbReference>
<organism evidence="2 3">
    <name type="scientific">Arachis hypogaea</name>
    <name type="common">Peanut</name>
    <dbReference type="NCBI Taxonomy" id="3818"/>
    <lineage>
        <taxon>Eukaryota</taxon>
        <taxon>Viridiplantae</taxon>
        <taxon>Streptophyta</taxon>
        <taxon>Embryophyta</taxon>
        <taxon>Tracheophyta</taxon>
        <taxon>Spermatophyta</taxon>
        <taxon>Magnoliopsida</taxon>
        <taxon>eudicotyledons</taxon>
        <taxon>Gunneridae</taxon>
        <taxon>Pentapetalae</taxon>
        <taxon>rosids</taxon>
        <taxon>fabids</taxon>
        <taxon>Fabales</taxon>
        <taxon>Fabaceae</taxon>
        <taxon>Papilionoideae</taxon>
        <taxon>50 kb inversion clade</taxon>
        <taxon>dalbergioids sensu lato</taxon>
        <taxon>Dalbergieae</taxon>
        <taxon>Pterocarpus clade</taxon>
        <taxon>Arachis</taxon>
    </lineage>
</organism>
<accession>A0A444ZLT7</accession>